<accession>A0A643JTE1</accession>
<evidence type="ECO:0008006" key="3">
    <source>
        <dbReference type="Google" id="ProtNLM"/>
    </source>
</evidence>
<feature type="transmembrane region" description="Helical" evidence="1">
    <location>
        <begin position="12"/>
        <end position="32"/>
    </location>
</feature>
<organism evidence="2">
    <name type="scientific">Haloferax sp. CBA1149</name>
    <dbReference type="NCBI Taxonomy" id="2650753"/>
    <lineage>
        <taxon>Archaea</taxon>
        <taxon>Methanobacteriati</taxon>
        <taxon>Methanobacteriota</taxon>
        <taxon>Stenosarchaea group</taxon>
        <taxon>Halobacteria</taxon>
        <taxon>Halobacteriales</taxon>
        <taxon>Haloferacaceae</taxon>
        <taxon>Haloferax</taxon>
    </lineage>
</organism>
<protein>
    <recommendedName>
        <fullName evidence="3">DUF4175 domain-containing protein</fullName>
    </recommendedName>
</protein>
<evidence type="ECO:0000313" key="2">
    <source>
        <dbReference type="EMBL" id="KAB1186813.1"/>
    </source>
</evidence>
<keyword evidence="1" id="KW-1133">Transmembrane helix</keyword>
<name>A0A643JTE1_9EURY</name>
<dbReference type="EMBL" id="VZUS01000001">
    <property type="protein sequence ID" value="KAB1186813.1"/>
    <property type="molecule type" value="Genomic_DNA"/>
</dbReference>
<dbReference type="RefSeq" id="WP_151134850.1">
    <property type="nucleotide sequence ID" value="NZ_VZUS01000001.1"/>
</dbReference>
<evidence type="ECO:0000256" key="1">
    <source>
        <dbReference type="SAM" id="Phobius"/>
    </source>
</evidence>
<sequence length="70" mass="7868">MFETPSPTHGYVPVVLVFWVYVLLVLGLTLTLRELGMPAAWTLYVFVGVAVLLLKPFVPLFRRYVPGTDS</sequence>
<proteinExistence type="predicted"/>
<feature type="transmembrane region" description="Helical" evidence="1">
    <location>
        <begin position="39"/>
        <end position="58"/>
    </location>
</feature>
<dbReference type="AlphaFoldDB" id="A0A643JTE1"/>
<gene>
    <name evidence="2" type="ORF">Hfx1149_01720</name>
</gene>
<comment type="caution">
    <text evidence="2">The sequence shown here is derived from an EMBL/GenBank/DDBJ whole genome shotgun (WGS) entry which is preliminary data.</text>
</comment>
<reference evidence="2" key="1">
    <citation type="submission" date="2019-09" db="EMBL/GenBank/DDBJ databases">
        <title>Genomic analysis of Haloferax sp. CBA1149.</title>
        <authorList>
            <person name="Roh S.W."/>
        </authorList>
    </citation>
    <scope>NUCLEOTIDE SEQUENCE</scope>
    <source>
        <strain evidence="2">CBA1149</strain>
    </source>
</reference>
<keyword evidence="1" id="KW-0812">Transmembrane</keyword>
<keyword evidence="1" id="KW-0472">Membrane</keyword>